<dbReference type="Gene3D" id="3.40.250.10">
    <property type="entry name" value="Rhodanese-like domain"/>
    <property type="match status" value="1"/>
</dbReference>
<dbReference type="PANTHER" id="PTHR34209">
    <property type="entry name" value="RHODANESE/CELL CYCLE CONTROL PHOSPHATASE SUPERFAMILY PROTEIN"/>
    <property type="match status" value="1"/>
</dbReference>
<reference evidence="2 3" key="1">
    <citation type="journal article" date="2011" name="Science">
        <title>The Selaginella genome identifies genetic changes associated with the evolution of vascular plants.</title>
        <authorList>
            <person name="Banks J.A."/>
            <person name="Nishiyama T."/>
            <person name="Hasebe M."/>
            <person name="Bowman J.L."/>
            <person name="Gribskov M."/>
            <person name="dePamphilis C."/>
            <person name="Albert V.A."/>
            <person name="Aono N."/>
            <person name="Aoyama T."/>
            <person name="Ambrose B.A."/>
            <person name="Ashton N.W."/>
            <person name="Axtell M.J."/>
            <person name="Barker E."/>
            <person name="Barker M.S."/>
            <person name="Bennetzen J.L."/>
            <person name="Bonawitz N.D."/>
            <person name="Chapple C."/>
            <person name="Cheng C."/>
            <person name="Correa L.G."/>
            <person name="Dacre M."/>
            <person name="DeBarry J."/>
            <person name="Dreyer I."/>
            <person name="Elias M."/>
            <person name="Engstrom E.M."/>
            <person name="Estelle M."/>
            <person name="Feng L."/>
            <person name="Finet C."/>
            <person name="Floyd S.K."/>
            <person name="Frommer W.B."/>
            <person name="Fujita T."/>
            <person name="Gramzow L."/>
            <person name="Gutensohn M."/>
            <person name="Harholt J."/>
            <person name="Hattori M."/>
            <person name="Heyl A."/>
            <person name="Hirai T."/>
            <person name="Hiwatashi Y."/>
            <person name="Ishikawa M."/>
            <person name="Iwata M."/>
            <person name="Karol K.G."/>
            <person name="Koehler B."/>
            <person name="Kolukisaoglu U."/>
            <person name="Kubo M."/>
            <person name="Kurata T."/>
            <person name="Lalonde S."/>
            <person name="Li K."/>
            <person name="Li Y."/>
            <person name="Litt A."/>
            <person name="Lyons E."/>
            <person name="Manning G."/>
            <person name="Maruyama T."/>
            <person name="Michael T.P."/>
            <person name="Mikami K."/>
            <person name="Miyazaki S."/>
            <person name="Morinaga S."/>
            <person name="Murata T."/>
            <person name="Mueller-Roeber B."/>
            <person name="Nelson D.R."/>
            <person name="Obara M."/>
            <person name="Oguri Y."/>
            <person name="Olmstead R.G."/>
            <person name="Onodera N."/>
            <person name="Petersen B.L."/>
            <person name="Pils B."/>
            <person name="Prigge M."/>
            <person name="Rensing S.A."/>
            <person name="Riano-Pachon D.M."/>
            <person name="Roberts A.W."/>
            <person name="Sato Y."/>
            <person name="Scheller H.V."/>
            <person name="Schulz B."/>
            <person name="Schulz C."/>
            <person name="Shakirov E.V."/>
            <person name="Shibagaki N."/>
            <person name="Shinohara N."/>
            <person name="Shippen D.E."/>
            <person name="Soerensen I."/>
            <person name="Sotooka R."/>
            <person name="Sugimoto N."/>
            <person name="Sugita M."/>
            <person name="Sumikawa N."/>
            <person name="Tanurdzic M."/>
            <person name="Theissen G."/>
            <person name="Ulvskov P."/>
            <person name="Wakazuki S."/>
            <person name="Weng J.K."/>
            <person name="Willats W.W."/>
            <person name="Wipf D."/>
            <person name="Wolf P.G."/>
            <person name="Yang L."/>
            <person name="Zimmer A.D."/>
            <person name="Zhu Q."/>
            <person name="Mitros T."/>
            <person name="Hellsten U."/>
            <person name="Loque D."/>
            <person name="Otillar R."/>
            <person name="Salamov A."/>
            <person name="Schmutz J."/>
            <person name="Shapiro H."/>
            <person name="Lindquist E."/>
            <person name="Lucas S."/>
            <person name="Rokhsar D."/>
            <person name="Grigoriev I.V."/>
        </authorList>
    </citation>
    <scope>NUCLEOTIDE SEQUENCE [LARGE SCALE GENOMIC DNA]</scope>
</reference>
<dbReference type="EMBL" id="GL377585">
    <property type="protein sequence ID" value="EFJ26003.1"/>
    <property type="molecule type" value="Genomic_DNA"/>
</dbReference>
<feature type="domain" description="Rhodanese" evidence="1">
    <location>
        <begin position="165"/>
        <end position="286"/>
    </location>
</feature>
<dbReference type="PANTHER" id="PTHR34209:SF1">
    <property type="entry name" value="CALCIUM SENSING RECEPTOR, CHLOROPLASTIC"/>
    <property type="match status" value="1"/>
</dbReference>
<dbReference type="SUPFAM" id="SSF52821">
    <property type="entry name" value="Rhodanese/Cell cycle control phosphatase"/>
    <property type="match status" value="1"/>
</dbReference>
<dbReference type="InterPro" id="IPR044690">
    <property type="entry name" value="CAS_plant"/>
</dbReference>
<dbReference type="InParanoid" id="D8RPA3"/>
<dbReference type="InterPro" id="IPR001763">
    <property type="entry name" value="Rhodanese-like_dom"/>
</dbReference>
<sequence>LQVQEFASTVTSTAGSTYTVVSGALKQAYQFVKPLVDIALPIVQKTSDIAIKAAAPVASSVASEAIKALESVGVNTKPVLEAGQTAVTVAGQAAQQTGSLIEGATPVVSTTLSSLLASDPVILAGELGAAVLLFLLAPGILSSLGIAARGYKGDLTAPQALDYISNSNYFLIDVRSEKEKSKSGTPSLPNKAKRNFTAIPIEELPSNIRSQLRNPRTVEAELGAIKISALKRVNKGTNLVILDSTGNISKVVAKSLSGLGFKSTWTVLDGFDGSRGWLQNRLGTESYFSSLTQVLSPSRIIPPATSKLFKSASGSSRSTAVVDVAPRNSRLLPSGE</sequence>
<accession>D8RPA3</accession>
<dbReference type="GO" id="GO:0071277">
    <property type="term" value="P:cellular response to calcium ion"/>
    <property type="evidence" value="ECO:0007669"/>
    <property type="project" value="InterPro"/>
</dbReference>
<dbReference type="eggNOG" id="ENOG502QSV6">
    <property type="taxonomic scope" value="Eukaryota"/>
</dbReference>
<dbReference type="OrthoDB" id="2015023at2759"/>
<evidence type="ECO:0000259" key="1">
    <source>
        <dbReference type="PROSITE" id="PS50206"/>
    </source>
</evidence>
<evidence type="ECO:0000313" key="2">
    <source>
        <dbReference type="EMBL" id="EFJ26003.1"/>
    </source>
</evidence>
<dbReference type="HOGENOM" id="CLU_040238_0_0_1"/>
<feature type="non-terminal residue" evidence="2">
    <location>
        <position position="1"/>
    </location>
</feature>
<organism evidence="3">
    <name type="scientific">Selaginella moellendorffii</name>
    <name type="common">Spikemoss</name>
    <dbReference type="NCBI Taxonomy" id="88036"/>
    <lineage>
        <taxon>Eukaryota</taxon>
        <taxon>Viridiplantae</taxon>
        <taxon>Streptophyta</taxon>
        <taxon>Embryophyta</taxon>
        <taxon>Tracheophyta</taxon>
        <taxon>Lycopodiopsida</taxon>
        <taxon>Selaginellales</taxon>
        <taxon>Selaginellaceae</taxon>
        <taxon>Selaginella</taxon>
    </lineage>
</organism>
<dbReference type="Gramene" id="EFJ26003">
    <property type="protein sequence ID" value="EFJ26003"/>
    <property type="gene ID" value="SELMODRAFT_98333"/>
</dbReference>
<dbReference type="GO" id="GO:0009704">
    <property type="term" value="P:de-etiolation"/>
    <property type="evidence" value="ECO:0007669"/>
    <property type="project" value="InterPro"/>
</dbReference>
<evidence type="ECO:0000313" key="3">
    <source>
        <dbReference type="Proteomes" id="UP000001514"/>
    </source>
</evidence>
<dbReference type="GO" id="GO:0090333">
    <property type="term" value="P:regulation of stomatal closure"/>
    <property type="evidence" value="ECO:0007669"/>
    <property type="project" value="InterPro"/>
</dbReference>
<dbReference type="STRING" id="88036.D8RPA3"/>
<dbReference type="OMA" id="WIIADGF"/>
<proteinExistence type="predicted"/>
<dbReference type="AlphaFoldDB" id="D8RPA3"/>
<dbReference type="Proteomes" id="UP000001514">
    <property type="component" value="Unassembled WGS sequence"/>
</dbReference>
<keyword evidence="3" id="KW-1185">Reference proteome</keyword>
<dbReference type="InterPro" id="IPR036873">
    <property type="entry name" value="Rhodanese-like_dom_sf"/>
</dbReference>
<gene>
    <name evidence="2" type="ORF">SELMODRAFT_98333</name>
</gene>
<dbReference type="PROSITE" id="PS50206">
    <property type="entry name" value="RHODANESE_3"/>
    <property type="match status" value="1"/>
</dbReference>
<name>D8RPA3_SELML</name>
<dbReference type="KEGG" id="smo:SELMODRAFT_98333"/>
<protein>
    <recommendedName>
        <fullName evidence="1">Rhodanese domain-containing protein</fullName>
    </recommendedName>
</protein>
<dbReference type="FunCoup" id="D8RPA3">
    <property type="interactions" value="1612"/>
</dbReference>